<evidence type="ECO:0000256" key="1">
    <source>
        <dbReference type="SAM" id="SignalP"/>
    </source>
</evidence>
<proteinExistence type="predicted"/>
<keyword evidence="3" id="KW-1185">Reference proteome</keyword>
<name>A0ABV0MPS1_9TELE</name>
<dbReference type="Proteomes" id="UP001476798">
    <property type="component" value="Unassembled WGS sequence"/>
</dbReference>
<gene>
    <name evidence="2" type="ORF">GOODEAATRI_006332</name>
</gene>
<sequence>MCWHLTGWGRMWFTIPQLCCMVWSWQPAYVLTGSEFSFSGSVISTNFLRFRSCRPRSLPLLFQPGSADSTEETAIRHSEEILTVHKQRIQGRRTEKSKADKPQFP</sequence>
<reference evidence="2 3" key="1">
    <citation type="submission" date="2021-06" db="EMBL/GenBank/DDBJ databases">
        <authorList>
            <person name="Palmer J.M."/>
        </authorList>
    </citation>
    <scope>NUCLEOTIDE SEQUENCE [LARGE SCALE GENOMIC DNA]</scope>
    <source>
        <strain evidence="2 3">GA_2019</strain>
        <tissue evidence="2">Muscle</tissue>
    </source>
</reference>
<feature type="chain" id="PRO_5045727979" description="Secreted protein" evidence="1">
    <location>
        <begin position="25"/>
        <end position="105"/>
    </location>
</feature>
<organism evidence="2 3">
    <name type="scientific">Goodea atripinnis</name>
    <dbReference type="NCBI Taxonomy" id="208336"/>
    <lineage>
        <taxon>Eukaryota</taxon>
        <taxon>Metazoa</taxon>
        <taxon>Chordata</taxon>
        <taxon>Craniata</taxon>
        <taxon>Vertebrata</taxon>
        <taxon>Euteleostomi</taxon>
        <taxon>Actinopterygii</taxon>
        <taxon>Neopterygii</taxon>
        <taxon>Teleostei</taxon>
        <taxon>Neoteleostei</taxon>
        <taxon>Acanthomorphata</taxon>
        <taxon>Ovalentaria</taxon>
        <taxon>Atherinomorphae</taxon>
        <taxon>Cyprinodontiformes</taxon>
        <taxon>Goodeidae</taxon>
        <taxon>Goodea</taxon>
    </lineage>
</organism>
<evidence type="ECO:0000313" key="3">
    <source>
        <dbReference type="Proteomes" id="UP001476798"/>
    </source>
</evidence>
<keyword evidence="1" id="KW-0732">Signal</keyword>
<evidence type="ECO:0000313" key="2">
    <source>
        <dbReference type="EMBL" id="MEQ2161106.1"/>
    </source>
</evidence>
<accession>A0ABV0MPS1</accession>
<dbReference type="EMBL" id="JAHRIO010010297">
    <property type="protein sequence ID" value="MEQ2161106.1"/>
    <property type="molecule type" value="Genomic_DNA"/>
</dbReference>
<comment type="caution">
    <text evidence="2">The sequence shown here is derived from an EMBL/GenBank/DDBJ whole genome shotgun (WGS) entry which is preliminary data.</text>
</comment>
<feature type="signal peptide" evidence="1">
    <location>
        <begin position="1"/>
        <end position="24"/>
    </location>
</feature>
<protein>
    <recommendedName>
        <fullName evidence="4">Secreted protein</fullName>
    </recommendedName>
</protein>
<evidence type="ECO:0008006" key="4">
    <source>
        <dbReference type="Google" id="ProtNLM"/>
    </source>
</evidence>